<proteinExistence type="predicted"/>
<protein>
    <recommendedName>
        <fullName evidence="4">Lipoprotein</fullName>
    </recommendedName>
</protein>
<organism evidence="2 3">
    <name type="scientific">Actinoplanes cyaneus</name>
    <dbReference type="NCBI Taxonomy" id="52696"/>
    <lineage>
        <taxon>Bacteria</taxon>
        <taxon>Bacillati</taxon>
        <taxon>Actinomycetota</taxon>
        <taxon>Actinomycetes</taxon>
        <taxon>Micromonosporales</taxon>
        <taxon>Micromonosporaceae</taxon>
        <taxon>Actinoplanes</taxon>
    </lineage>
</organism>
<dbReference type="RefSeq" id="WP_203738163.1">
    <property type="nucleotide sequence ID" value="NZ_BAAAUC010000029.1"/>
</dbReference>
<keyword evidence="1" id="KW-0732">Signal</keyword>
<evidence type="ECO:0000313" key="3">
    <source>
        <dbReference type="Proteomes" id="UP000619479"/>
    </source>
</evidence>
<name>A0A919M957_9ACTN</name>
<evidence type="ECO:0000313" key="2">
    <source>
        <dbReference type="EMBL" id="GID62676.1"/>
    </source>
</evidence>
<sequence length="156" mass="15374">MRSIYGVALSAVLVVTALTACDPATEPKAAPVAPTAASAPAAVTTQASTAPADDAVTKTACTKLIKAVNETAKQAAASEKIGPPAGYIAVSTQYIAGSTAMSAYSIGAAPDVAAAADKVKGAMDELDEAWNANPKKAPSKAKLDAAVKELKAACAG</sequence>
<comment type="caution">
    <text evidence="2">The sequence shown here is derived from an EMBL/GenBank/DDBJ whole genome shotgun (WGS) entry which is preliminary data.</text>
</comment>
<reference evidence="2" key="1">
    <citation type="submission" date="2021-01" db="EMBL/GenBank/DDBJ databases">
        <title>Whole genome shotgun sequence of Actinoplanes cyaneus NBRC 14990.</title>
        <authorList>
            <person name="Komaki H."/>
            <person name="Tamura T."/>
        </authorList>
    </citation>
    <scope>NUCLEOTIDE SEQUENCE</scope>
    <source>
        <strain evidence="2">NBRC 14990</strain>
    </source>
</reference>
<gene>
    <name evidence="2" type="ORF">Acy02nite_05570</name>
</gene>
<evidence type="ECO:0008006" key="4">
    <source>
        <dbReference type="Google" id="ProtNLM"/>
    </source>
</evidence>
<dbReference type="Proteomes" id="UP000619479">
    <property type="component" value="Unassembled WGS sequence"/>
</dbReference>
<feature type="chain" id="PRO_5039248031" description="Lipoprotein" evidence="1">
    <location>
        <begin position="21"/>
        <end position="156"/>
    </location>
</feature>
<dbReference type="PROSITE" id="PS51257">
    <property type="entry name" value="PROKAR_LIPOPROTEIN"/>
    <property type="match status" value="1"/>
</dbReference>
<accession>A0A919M957</accession>
<feature type="signal peptide" evidence="1">
    <location>
        <begin position="1"/>
        <end position="20"/>
    </location>
</feature>
<dbReference type="AlphaFoldDB" id="A0A919M957"/>
<dbReference type="EMBL" id="BOMH01000004">
    <property type="protein sequence ID" value="GID62676.1"/>
    <property type="molecule type" value="Genomic_DNA"/>
</dbReference>
<keyword evidence="3" id="KW-1185">Reference proteome</keyword>
<evidence type="ECO:0000256" key="1">
    <source>
        <dbReference type="SAM" id="SignalP"/>
    </source>
</evidence>